<organism evidence="2 3">
    <name type="scientific">Pelobates cultripes</name>
    <name type="common">Western spadefoot toad</name>
    <dbReference type="NCBI Taxonomy" id="61616"/>
    <lineage>
        <taxon>Eukaryota</taxon>
        <taxon>Metazoa</taxon>
        <taxon>Chordata</taxon>
        <taxon>Craniata</taxon>
        <taxon>Vertebrata</taxon>
        <taxon>Euteleostomi</taxon>
        <taxon>Amphibia</taxon>
        <taxon>Batrachia</taxon>
        <taxon>Anura</taxon>
        <taxon>Pelobatoidea</taxon>
        <taxon>Pelobatidae</taxon>
        <taxon>Pelobates</taxon>
    </lineage>
</organism>
<accession>A0AAD1SK34</accession>
<proteinExistence type="predicted"/>
<feature type="region of interest" description="Disordered" evidence="1">
    <location>
        <begin position="88"/>
        <end position="193"/>
    </location>
</feature>
<name>A0AAD1SK34_PELCU</name>
<feature type="compositionally biased region" description="Basic residues" evidence="1">
    <location>
        <begin position="99"/>
        <end position="108"/>
    </location>
</feature>
<dbReference type="AlphaFoldDB" id="A0AAD1SK34"/>
<evidence type="ECO:0000313" key="2">
    <source>
        <dbReference type="EMBL" id="CAH2302505.1"/>
    </source>
</evidence>
<reference evidence="2" key="1">
    <citation type="submission" date="2022-03" db="EMBL/GenBank/DDBJ databases">
        <authorList>
            <person name="Alioto T."/>
            <person name="Alioto T."/>
            <person name="Gomez Garrido J."/>
        </authorList>
    </citation>
    <scope>NUCLEOTIDE SEQUENCE</scope>
</reference>
<dbReference type="EMBL" id="OW240917">
    <property type="protein sequence ID" value="CAH2302505.1"/>
    <property type="molecule type" value="Genomic_DNA"/>
</dbReference>
<evidence type="ECO:0000256" key="1">
    <source>
        <dbReference type="SAM" id="MobiDB-lite"/>
    </source>
</evidence>
<protein>
    <submittedName>
        <fullName evidence="2">Uncharacterized protein</fullName>
    </submittedName>
</protein>
<sequence>MAEELSPTSRGMLQPQHSKDKQTAKGRKRANHGTSNTLATPPKHTQEFFDRLCSSLWSQLRHKVRPFKEAVQVIALWVRPATRRQLSMYPQRAPSAASRRGRRQRAKQRVAMDCPSVASTLPLKRPQAAEEAPEQTPAQPQQSLTSHRQDGNRAQAMAHNRNGTAAAQETTPTQKAANSSQTYTESLPTSGIG</sequence>
<evidence type="ECO:0000313" key="3">
    <source>
        <dbReference type="Proteomes" id="UP001295444"/>
    </source>
</evidence>
<feature type="compositionally biased region" description="Polar residues" evidence="1">
    <location>
        <begin position="1"/>
        <end position="11"/>
    </location>
</feature>
<keyword evidence="3" id="KW-1185">Reference proteome</keyword>
<dbReference type="Proteomes" id="UP001295444">
    <property type="component" value="Chromosome 06"/>
</dbReference>
<feature type="region of interest" description="Disordered" evidence="1">
    <location>
        <begin position="1"/>
        <end position="42"/>
    </location>
</feature>
<feature type="compositionally biased region" description="Polar residues" evidence="1">
    <location>
        <begin position="161"/>
        <end position="193"/>
    </location>
</feature>
<gene>
    <name evidence="2" type="ORF">PECUL_23A007087</name>
</gene>